<organism evidence="2 3">
    <name type="scientific">Thioclava dalianensis</name>
    <dbReference type="NCBI Taxonomy" id="1185766"/>
    <lineage>
        <taxon>Bacteria</taxon>
        <taxon>Pseudomonadati</taxon>
        <taxon>Pseudomonadota</taxon>
        <taxon>Alphaproteobacteria</taxon>
        <taxon>Rhodobacterales</taxon>
        <taxon>Paracoccaceae</taxon>
        <taxon>Thioclava</taxon>
    </lineage>
</organism>
<protein>
    <submittedName>
        <fullName evidence="2">Uncharacterized protein</fullName>
    </submittedName>
</protein>
<dbReference type="STRING" id="1185766.SAMN05216224_108137"/>
<comment type="caution">
    <text evidence="2">The sequence shown here is derived from an EMBL/GenBank/DDBJ whole genome shotgun (WGS) entry which is preliminary data.</text>
</comment>
<dbReference type="RefSeq" id="WP_038060797.1">
    <property type="nucleotide sequence ID" value="NZ_FOVB01000008.1"/>
</dbReference>
<accession>A0A074TJH5</accession>
<evidence type="ECO:0000313" key="2">
    <source>
        <dbReference type="EMBL" id="KEP71759.1"/>
    </source>
</evidence>
<evidence type="ECO:0000256" key="1">
    <source>
        <dbReference type="SAM" id="MobiDB-lite"/>
    </source>
</evidence>
<dbReference type="EMBL" id="JHEH01000001">
    <property type="protein sequence ID" value="KEP71759.1"/>
    <property type="molecule type" value="Genomic_DNA"/>
</dbReference>
<dbReference type="OrthoDB" id="8482037at2"/>
<feature type="region of interest" description="Disordered" evidence="1">
    <location>
        <begin position="165"/>
        <end position="205"/>
    </location>
</feature>
<evidence type="ECO:0000313" key="3">
    <source>
        <dbReference type="Proteomes" id="UP000027725"/>
    </source>
</evidence>
<reference evidence="2 3" key="1">
    <citation type="submission" date="2014-03" db="EMBL/GenBank/DDBJ databases">
        <title>The draft genome sequence of Thioclava dalianensis DLFJ1-1.</title>
        <authorList>
            <person name="Lai Q."/>
            <person name="Shao Z."/>
        </authorList>
    </citation>
    <scope>NUCLEOTIDE SEQUENCE [LARGE SCALE GENOMIC DNA]</scope>
    <source>
        <strain evidence="2 3">DLFJ1-1</strain>
    </source>
</reference>
<proteinExistence type="predicted"/>
<keyword evidence="3" id="KW-1185">Reference proteome</keyword>
<name>A0A074TJH5_9RHOB</name>
<dbReference type="Proteomes" id="UP000027725">
    <property type="component" value="Unassembled WGS sequence"/>
</dbReference>
<sequence>MDTEQHKAADFGPVEDMDAANMDAAPDDGAAHLADFRAPDIGGENSVEHDVVSAGEEGEQGDELDAAPDLMGKDSFWVVFKAVFQIPGGIVPDFAPLAIQPEEEAIARPAADACHDLLSIYYPKALMPMGDTFALVLTAAPFLMMKIQLVRTILADRAERAQRAAREAQAARYGKAPERKQADNESAPPTGGPSPVSWMDQEAAA</sequence>
<dbReference type="AlphaFoldDB" id="A0A074TJH5"/>
<feature type="region of interest" description="Disordered" evidence="1">
    <location>
        <begin position="1"/>
        <end position="32"/>
    </location>
</feature>
<feature type="compositionally biased region" description="Low complexity" evidence="1">
    <location>
        <begin position="19"/>
        <end position="28"/>
    </location>
</feature>
<gene>
    <name evidence="2" type="ORF">DL1_00365</name>
</gene>